<proteinExistence type="inferred from homology"/>
<evidence type="ECO:0000256" key="8">
    <source>
        <dbReference type="ARBA" id="ARBA00023163"/>
    </source>
</evidence>
<dbReference type="PRINTS" id="PR01270">
    <property type="entry name" value="HDASUPER"/>
</dbReference>
<dbReference type="AlphaFoldDB" id="A0A8H3XCM1"/>
<dbReference type="OrthoDB" id="424012at2759"/>
<evidence type="ECO:0000313" key="12">
    <source>
        <dbReference type="EMBL" id="KAF0445900.1"/>
    </source>
</evidence>
<dbReference type="InterPro" id="IPR023696">
    <property type="entry name" value="Ureohydrolase_dom_sf"/>
</dbReference>
<dbReference type="GO" id="GO:0040029">
    <property type="term" value="P:epigenetic regulation of gene expression"/>
    <property type="evidence" value="ECO:0007669"/>
    <property type="project" value="TreeGrafter"/>
</dbReference>
<evidence type="ECO:0000313" key="13">
    <source>
        <dbReference type="Proteomes" id="UP000439903"/>
    </source>
</evidence>
<keyword evidence="7" id="KW-0805">Transcription regulation</keyword>
<keyword evidence="5" id="KW-0378">Hydrolase</keyword>
<dbReference type="GO" id="GO:0141221">
    <property type="term" value="F:histone deacetylase activity, hydrolytic mechanism"/>
    <property type="evidence" value="ECO:0007669"/>
    <property type="project" value="UniProtKB-EC"/>
</dbReference>
<name>A0A8H3XCM1_GIGMA</name>
<evidence type="ECO:0000256" key="6">
    <source>
        <dbReference type="ARBA" id="ARBA00022853"/>
    </source>
</evidence>
<keyword evidence="13" id="KW-1185">Reference proteome</keyword>
<gene>
    <name evidence="12" type="ORF">F8M41_003007</name>
</gene>
<dbReference type="Gene3D" id="3.40.800.20">
    <property type="entry name" value="Histone deacetylase domain"/>
    <property type="match status" value="1"/>
</dbReference>
<feature type="domain" description="Histone deacetylase" evidence="11">
    <location>
        <begin position="241"/>
        <end position="589"/>
    </location>
</feature>
<evidence type="ECO:0000256" key="9">
    <source>
        <dbReference type="ARBA" id="ARBA00023242"/>
    </source>
</evidence>
<evidence type="ECO:0000256" key="1">
    <source>
        <dbReference type="ARBA" id="ARBA00004123"/>
    </source>
</evidence>
<dbReference type="GO" id="GO:0000118">
    <property type="term" value="C:histone deacetylase complex"/>
    <property type="evidence" value="ECO:0007669"/>
    <property type="project" value="TreeGrafter"/>
</dbReference>
<comment type="similarity">
    <text evidence="2">Belongs to the histone deacetylase family. HD type 2 subfamily.</text>
</comment>
<evidence type="ECO:0000256" key="3">
    <source>
        <dbReference type="ARBA" id="ARBA00012111"/>
    </source>
</evidence>
<keyword evidence="8" id="KW-0804">Transcription</keyword>
<dbReference type="InterPro" id="IPR037138">
    <property type="entry name" value="His_deacetylse_dom_sf"/>
</dbReference>
<evidence type="ECO:0000256" key="5">
    <source>
        <dbReference type="ARBA" id="ARBA00022801"/>
    </source>
</evidence>
<evidence type="ECO:0000256" key="4">
    <source>
        <dbReference type="ARBA" id="ARBA00022491"/>
    </source>
</evidence>
<dbReference type="PANTHER" id="PTHR10625:SF5">
    <property type="entry name" value="HISTONE DEACETYLASE"/>
    <property type="match status" value="1"/>
</dbReference>
<comment type="caution">
    <text evidence="12">The sequence shown here is derived from an EMBL/GenBank/DDBJ whole genome shotgun (WGS) entry which is preliminary data.</text>
</comment>
<organism evidence="12 13">
    <name type="scientific">Gigaspora margarita</name>
    <dbReference type="NCBI Taxonomy" id="4874"/>
    <lineage>
        <taxon>Eukaryota</taxon>
        <taxon>Fungi</taxon>
        <taxon>Fungi incertae sedis</taxon>
        <taxon>Mucoromycota</taxon>
        <taxon>Glomeromycotina</taxon>
        <taxon>Glomeromycetes</taxon>
        <taxon>Diversisporales</taxon>
        <taxon>Gigasporaceae</taxon>
        <taxon>Gigaspora</taxon>
    </lineage>
</organism>
<evidence type="ECO:0000256" key="10">
    <source>
        <dbReference type="SAM" id="MobiDB-lite"/>
    </source>
</evidence>
<accession>A0A8H3XCM1</accession>
<evidence type="ECO:0000256" key="2">
    <source>
        <dbReference type="ARBA" id="ARBA00007738"/>
    </source>
</evidence>
<reference evidence="12 13" key="1">
    <citation type="journal article" date="2019" name="Environ. Microbiol.">
        <title>At the nexus of three kingdoms: the genome of the mycorrhizal fungus Gigaspora margarita provides insights into plant, endobacterial and fungal interactions.</title>
        <authorList>
            <person name="Venice F."/>
            <person name="Ghignone S."/>
            <person name="Salvioli di Fossalunga A."/>
            <person name="Amselem J."/>
            <person name="Novero M."/>
            <person name="Xianan X."/>
            <person name="Sedzielewska Toro K."/>
            <person name="Morin E."/>
            <person name="Lipzen A."/>
            <person name="Grigoriev I.V."/>
            <person name="Henrissat B."/>
            <person name="Martin F.M."/>
            <person name="Bonfante P."/>
        </authorList>
    </citation>
    <scope>NUCLEOTIDE SEQUENCE [LARGE SCALE GENOMIC DNA]</scope>
    <source>
        <strain evidence="12 13">BEG34</strain>
    </source>
</reference>
<dbReference type="EC" id="3.5.1.98" evidence="3"/>
<feature type="region of interest" description="Disordered" evidence="10">
    <location>
        <begin position="1"/>
        <end position="34"/>
    </location>
</feature>
<dbReference type="Proteomes" id="UP000439903">
    <property type="component" value="Unassembled WGS sequence"/>
</dbReference>
<sequence>MKRKNTDLSIDTKQVKHQRVEETTPSPDFWPPSPIEYGVNDPVNYWPPTPTTETEDLNNVVSNVEDKQDLSKSDVVVLITQPPPETISNYVRPNDRRFRLQEDNMLPSFNNSEGRIFRIGDRIACYRDGLLTAARIMDIDDPSIPHVDPALQERIFIHFEGWGPEQAKMVTPLDILPYFQSAPVSIGPLGKDDLKSWQEYKCFYQSEEGRLAREHTAIVFDETMLLHECPCRYRDNKSISHPENPERCIEIMGTFESQGLLKRVKRIRSRMATKEELESCHLGEHVATYFSYKKIRMPKIDENFDVKVSNESVADIADIDKKDSVDKVQKLIEWCPPALKDLMSCGERGICCDTTYNPAGTPNAARMAAGSVIEIAGAVASGKVANGFAIVRPPGHHAERNQAMGFCYFNNVGIAANIVLKNYPNHIKKILIVDWDIHHGNGTQDMFYDRDDVLYLSLHRWDNGNFYPYSGSPSELGSGVGLGKNVNITFSSEDDKSDAMGDTEYVAAFKHIVMPIAMQYNPDLVIVSAGFDAAEGHDDYIGGYKITPRGYAFMTQMLKTLANGKIILALEGGYVLEPLSASAGACLSALLGPELSPLEQYQLIGGLNSVKPNSAAVSSFQKVVATLKPYWKFSEEVMRDDFRFSLPSEWRAINSLSTRPKRAPKPKRRMPVEG</sequence>
<dbReference type="PANTHER" id="PTHR10625">
    <property type="entry name" value="HISTONE DEACETYLASE HDAC1-RELATED"/>
    <property type="match status" value="1"/>
</dbReference>
<protein>
    <recommendedName>
        <fullName evidence="3">histone deacetylase</fullName>
        <ecNumber evidence="3">3.5.1.98</ecNumber>
    </recommendedName>
</protein>
<comment type="subcellular location">
    <subcellularLocation>
        <location evidence="1">Nucleus</location>
    </subcellularLocation>
</comment>
<dbReference type="SUPFAM" id="SSF52768">
    <property type="entry name" value="Arginase/deacetylase"/>
    <property type="match status" value="1"/>
</dbReference>
<dbReference type="InterPro" id="IPR023801">
    <property type="entry name" value="His_deacetylse_dom"/>
</dbReference>
<keyword evidence="9" id="KW-0539">Nucleus</keyword>
<dbReference type="InterPro" id="IPR000286">
    <property type="entry name" value="HDACs"/>
</dbReference>
<evidence type="ECO:0000256" key="7">
    <source>
        <dbReference type="ARBA" id="ARBA00023015"/>
    </source>
</evidence>
<dbReference type="EMBL" id="WTPW01001260">
    <property type="protein sequence ID" value="KAF0445900.1"/>
    <property type="molecule type" value="Genomic_DNA"/>
</dbReference>
<dbReference type="Pfam" id="PF00850">
    <property type="entry name" value="Hist_deacetyl"/>
    <property type="match status" value="1"/>
</dbReference>
<evidence type="ECO:0000259" key="11">
    <source>
        <dbReference type="Pfam" id="PF00850"/>
    </source>
</evidence>
<keyword evidence="6" id="KW-0156">Chromatin regulator</keyword>
<keyword evidence="4" id="KW-0678">Repressor</keyword>